<dbReference type="AlphaFoldDB" id="A0A1E5WGT9"/>
<evidence type="ECO:0000313" key="8">
    <source>
        <dbReference type="Proteomes" id="UP000095767"/>
    </source>
</evidence>
<dbReference type="InterPro" id="IPR036638">
    <property type="entry name" value="HLH_DNA-bd_sf"/>
</dbReference>
<gene>
    <name evidence="7" type="ORF">BAE44_0002366</name>
</gene>
<dbReference type="PANTHER" id="PTHR45855:SF24">
    <property type="entry name" value="HELIX-LOOP-HELIX DNA-BINDING DOMAIN CONTAINING PROTEIN, EXPRESSED"/>
    <property type="match status" value="1"/>
</dbReference>
<dbReference type="Pfam" id="PF00010">
    <property type="entry name" value="HLH"/>
    <property type="match status" value="1"/>
</dbReference>
<dbReference type="PANTHER" id="PTHR45855">
    <property type="entry name" value="TRANSCRIPTION FACTOR PIF1-RELATED"/>
    <property type="match status" value="1"/>
</dbReference>
<dbReference type="InterPro" id="IPR011598">
    <property type="entry name" value="bHLH_dom"/>
</dbReference>
<organism evidence="7 8">
    <name type="scientific">Dichanthelium oligosanthes</name>
    <dbReference type="NCBI Taxonomy" id="888268"/>
    <lineage>
        <taxon>Eukaryota</taxon>
        <taxon>Viridiplantae</taxon>
        <taxon>Streptophyta</taxon>
        <taxon>Embryophyta</taxon>
        <taxon>Tracheophyta</taxon>
        <taxon>Spermatophyta</taxon>
        <taxon>Magnoliopsida</taxon>
        <taxon>Liliopsida</taxon>
        <taxon>Poales</taxon>
        <taxon>Poaceae</taxon>
        <taxon>PACMAD clade</taxon>
        <taxon>Panicoideae</taxon>
        <taxon>Panicodae</taxon>
        <taxon>Paniceae</taxon>
        <taxon>Dichantheliinae</taxon>
        <taxon>Dichanthelium</taxon>
    </lineage>
</organism>
<dbReference type="SMART" id="SM00353">
    <property type="entry name" value="HLH"/>
    <property type="match status" value="1"/>
</dbReference>
<name>A0A1E5WGT9_9POAL</name>
<keyword evidence="3" id="KW-0238">DNA-binding</keyword>
<dbReference type="Gene3D" id="4.10.280.10">
    <property type="entry name" value="Helix-loop-helix DNA-binding domain"/>
    <property type="match status" value="1"/>
</dbReference>
<proteinExistence type="inferred from homology"/>
<protein>
    <recommendedName>
        <fullName evidence="6">BHLH domain-containing protein</fullName>
    </recommendedName>
</protein>
<feature type="region of interest" description="Disordered" evidence="5">
    <location>
        <begin position="43"/>
        <end position="85"/>
    </location>
</feature>
<feature type="region of interest" description="Disordered" evidence="5">
    <location>
        <begin position="1"/>
        <end position="23"/>
    </location>
</feature>
<comment type="caution">
    <text evidence="7">The sequence shown here is derived from an EMBL/GenBank/DDBJ whole genome shotgun (WGS) entry which is preliminary data.</text>
</comment>
<evidence type="ECO:0000259" key="6">
    <source>
        <dbReference type="PROSITE" id="PS50888"/>
    </source>
</evidence>
<dbReference type="Proteomes" id="UP000095767">
    <property type="component" value="Unassembled WGS sequence"/>
</dbReference>
<dbReference type="STRING" id="888268.A0A1E5WGT9"/>
<reference evidence="7 8" key="1">
    <citation type="submission" date="2016-09" db="EMBL/GenBank/DDBJ databases">
        <title>The draft genome of Dichanthelium oligosanthes: A C3 panicoid grass species.</title>
        <authorList>
            <person name="Studer A.J."/>
            <person name="Schnable J.C."/>
            <person name="Brutnell T.P."/>
        </authorList>
    </citation>
    <scope>NUCLEOTIDE SEQUENCE [LARGE SCALE GENOMIC DNA]</scope>
    <source>
        <strain evidence="8">cv. Kellogg 1175</strain>
        <tissue evidence="7">Leaf</tissue>
    </source>
</reference>
<dbReference type="EMBL" id="LWDX02008619">
    <property type="protein sequence ID" value="OEL36615.1"/>
    <property type="molecule type" value="Genomic_DNA"/>
</dbReference>
<evidence type="ECO:0000256" key="2">
    <source>
        <dbReference type="ARBA" id="ARBA00023015"/>
    </source>
</evidence>
<evidence type="ECO:0000256" key="1">
    <source>
        <dbReference type="ARBA" id="ARBA00005510"/>
    </source>
</evidence>
<dbReference type="GO" id="GO:0003677">
    <property type="term" value="F:DNA binding"/>
    <property type="evidence" value="ECO:0007669"/>
    <property type="project" value="UniProtKB-KW"/>
</dbReference>
<sequence>MQPPAAFSLWSSPPPEVRFDPPSEDEMASWLCAIVRGEELAILNDDDGRRDVPAKGSGDASTTTDKTAEKLPVTAEAKGTKKRRRHKINERLKTLQQLVPGCYKSNQVSTLDQTIKYMKSLQHHVQAMSIGPAHPAAAAMYPVVPSQYVPPAAPVAMPMSAAPMVLGQPPTMVSFGAMLLPLPRYPAAVPVMMPAAAAPPRAPGGARSSASHQQGSSRSKGRGSSSMRHQKQ</sequence>
<evidence type="ECO:0000256" key="5">
    <source>
        <dbReference type="SAM" id="MobiDB-lite"/>
    </source>
</evidence>
<keyword evidence="2" id="KW-0805">Transcription regulation</keyword>
<dbReference type="SUPFAM" id="SSF47459">
    <property type="entry name" value="HLH, helix-loop-helix DNA-binding domain"/>
    <property type="match status" value="1"/>
</dbReference>
<accession>A0A1E5WGT9</accession>
<feature type="domain" description="BHLH" evidence="6">
    <location>
        <begin position="72"/>
        <end position="121"/>
    </location>
</feature>
<dbReference type="PROSITE" id="PS50888">
    <property type="entry name" value="BHLH"/>
    <property type="match status" value="1"/>
</dbReference>
<evidence type="ECO:0000256" key="4">
    <source>
        <dbReference type="ARBA" id="ARBA00023163"/>
    </source>
</evidence>
<evidence type="ECO:0000256" key="3">
    <source>
        <dbReference type="ARBA" id="ARBA00023125"/>
    </source>
</evidence>
<feature type="region of interest" description="Disordered" evidence="5">
    <location>
        <begin position="196"/>
        <end position="232"/>
    </location>
</feature>
<comment type="similarity">
    <text evidence="1">Belongs to the bHLH protein family.</text>
</comment>
<dbReference type="GO" id="GO:0046983">
    <property type="term" value="F:protein dimerization activity"/>
    <property type="evidence" value="ECO:0007669"/>
    <property type="project" value="InterPro"/>
</dbReference>
<dbReference type="OrthoDB" id="695860at2759"/>
<dbReference type="GO" id="GO:0005634">
    <property type="term" value="C:nucleus"/>
    <property type="evidence" value="ECO:0007669"/>
    <property type="project" value="TreeGrafter"/>
</dbReference>
<evidence type="ECO:0000313" key="7">
    <source>
        <dbReference type="EMBL" id="OEL36615.1"/>
    </source>
</evidence>
<keyword evidence="8" id="KW-1185">Reference proteome</keyword>
<keyword evidence="4" id="KW-0804">Transcription</keyword>
<dbReference type="InterPro" id="IPR031066">
    <property type="entry name" value="bHLH_ALC-like_plant"/>
</dbReference>